<gene>
    <name evidence="1" type="ORF">DUNSADRAFT_8716</name>
</gene>
<comment type="caution">
    <text evidence="1">The sequence shown here is derived from an EMBL/GenBank/DDBJ whole genome shotgun (WGS) entry which is preliminary data.</text>
</comment>
<dbReference type="Proteomes" id="UP000815325">
    <property type="component" value="Unassembled WGS sequence"/>
</dbReference>
<organism evidence="1 2">
    <name type="scientific">Dunaliella salina</name>
    <name type="common">Green alga</name>
    <name type="synonym">Protococcus salinus</name>
    <dbReference type="NCBI Taxonomy" id="3046"/>
    <lineage>
        <taxon>Eukaryota</taxon>
        <taxon>Viridiplantae</taxon>
        <taxon>Chlorophyta</taxon>
        <taxon>core chlorophytes</taxon>
        <taxon>Chlorophyceae</taxon>
        <taxon>CS clade</taxon>
        <taxon>Chlamydomonadales</taxon>
        <taxon>Dunaliellaceae</taxon>
        <taxon>Dunaliella</taxon>
    </lineage>
</organism>
<proteinExistence type="predicted"/>
<evidence type="ECO:0000313" key="1">
    <source>
        <dbReference type="EMBL" id="KAF5825556.1"/>
    </source>
</evidence>
<reference evidence="1" key="1">
    <citation type="submission" date="2017-08" db="EMBL/GenBank/DDBJ databases">
        <authorList>
            <person name="Polle J.E."/>
            <person name="Barry K."/>
            <person name="Cushman J."/>
            <person name="Schmutz J."/>
            <person name="Tran D."/>
            <person name="Hathwaick L.T."/>
            <person name="Yim W.C."/>
            <person name="Jenkins J."/>
            <person name="Mckie-Krisberg Z.M."/>
            <person name="Prochnik S."/>
            <person name="Lindquist E."/>
            <person name="Dockter R.B."/>
            <person name="Adam C."/>
            <person name="Molina H."/>
            <person name="Bunkerborg J."/>
            <person name="Jin E."/>
            <person name="Buchheim M."/>
            <person name="Magnuson J."/>
        </authorList>
    </citation>
    <scope>NUCLEOTIDE SEQUENCE</scope>
    <source>
        <strain evidence="1">CCAP 19/18</strain>
    </source>
</reference>
<sequence length="67" mass="7796">MKRVPILYPRTNQHLDRVKMIRLLIRLLNSVLNSELKRVADQGAEGHKQGADLLILYPRTSQHLPNR</sequence>
<protein>
    <submittedName>
        <fullName evidence="1">Uncharacterized protein</fullName>
    </submittedName>
</protein>
<name>A0ABQ7FSR7_DUNSA</name>
<accession>A0ABQ7FSR7</accession>
<dbReference type="EMBL" id="MU072567">
    <property type="protein sequence ID" value="KAF5825556.1"/>
    <property type="molecule type" value="Genomic_DNA"/>
</dbReference>
<evidence type="ECO:0000313" key="2">
    <source>
        <dbReference type="Proteomes" id="UP000815325"/>
    </source>
</evidence>
<keyword evidence="2" id="KW-1185">Reference proteome</keyword>